<evidence type="ECO:0000259" key="3">
    <source>
        <dbReference type="PROSITE" id="PS50110"/>
    </source>
</evidence>
<dbReference type="SUPFAM" id="SSF52172">
    <property type="entry name" value="CheY-like"/>
    <property type="match status" value="1"/>
</dbReference>
<evidence type="ECO:0000256" key="2">
    <source>
        <dbReference type="PROSITE-ProRule" id="PRU00169"/>
    </source>
</evidence>
<dbReference type="GO" id="GO:0000160">
    <property type="term" value="P:phosphorelay signal transduction system"/>
    <property type="evidence" value="ECO:0007669"/>
    <property type="project" value="InterPro"/>
</dbReference>
<feature type="domain" description="Response regulatory" evidence="3">
    <location>
        <begin position="6"/>
        <end position="122"/>
    </location>
</feature>
<dbReference type="RefSeq" id="WP_075006255.1">
    <property type="nucleotide sequence ID" value="NZ_FOAP01000004.1"/>
</dbReference>
<keyword evidence="1 2" id="KW-0597">Phosphoprotein</keyword>
<dbReference type="InterPro" id="IPR001789">
    <property type="entry name" value="Sig_transdc_resp-reg_receiver"/>
</dbReference>
<dbReference type="PROSITE" id="PS50110">
    <property type="entry name" value="RESPONSE_REGULATORY"/>
    <property type="match status" value="1"/>
</dbReference>
<gene>
    <name evidence="4" type="ORF">SAMN05444354_104204</name>
</gene>
<dbReference type="SMART" id="SM00448">
    <property type="entry name" value="REC"/>
    <property type="match status" value="1"/>
</dbReference>
<evidence type="ECO:0000313" key="5">
    <source>
        <dbReference type="Proteomes" id="UP000182719"/>
    </source>
</evidence>
<dbReference type="PANTHER" id="PTHR44591">
    <property type="entry name" value="STRESS RESPONSE REGULATOR PROTEIN 1"/>
    <property type="match status" value="1"/>
</dbReference>
<name>A0A1H7N3G5_STIAU</name>
<proteinExistence type="predicted"/>
<dbReference type="OrthoDB" id="9790791at2"/>
<protein>
    <submittedName>
        <fullName evidence="4">Response regulator receiver domain-containing protein</fullName>
    </submittedName>
</protein>
<dbReference type="AlphaFoldDB" id="A0A1H7N3G5"/>
<feature type="modified residue" description="4-aspartylphosphate" evidence="2">
    <location>
        <position position="55"/>
    </location>
</feature>
<accession>A0A1H7N3G5</accession>
<dbReference type="Gene3D" id="3.40.50.2300">
    <property type="match status" value="1"/>
</dbReference>
<evidence type="ECO:0000313" key="4">
    <source>
        <dbReference type="EMBL" id="SEL18112.1"/>
    </source>
</evidence>
<dbReference type="PANTHER" id="PTHR44591:SF3">
    <property type="entry name" value="RESPONSE REGULATORY DOMAIN-CONTAINING PROTEIN"/>
    <property type="match status" value="1"/>
</dbReference>
<organism evidence="4 5">
    <name type="scientific">Stigmatella aurantiaca</name>
    <dbReference type="NCBI Taxonomy" id="41"/>
    <lineage>
        <taxon>Bacteria</taxon>
        <taxon>Pseudomonadati</taxon>
        <taxon>Myxococcota</taxon>
        <taxon>Myxococcia</taxon>
        <taxon>Myxococcales</taxon>
        <taxon>Cystobacterineae</taxon>
        <taxon>Archangiaceae</taxon>
        <taxon>Stigmatella</taxon>
    </lineage>
</organism>
<reference evidence="5" key="1">
    <citation type="submission" date="2016-10" db="EMBL/GenBank/DDBJ databases">
        <authorList>
            <person name="Varghese N."/>
            <person name="Submissions S."/>
        </authorList>
    </citation>
    <scope>NUCLEOTIDE SEQUENCE [LARGE SCALE GENOMIC DNA]</scope>
    <source>
        <strain evidence="5">DSM 17044</strain>
    </source>
</reference>
<dbReference type="Proteomes" id="UP000182719">
    <property type="component" value="Unassembled WGS sequence"/>
</dbReference>
<keyword evidence="5" id="KW-1185">Reference proteome</keyword>
<dbReference type="InterPro" id="IPR050595">
    <property type="entry name" value="Bact_response_regulator"/>
</dbReference>
<dbReference type="EMBL" id="FOAP01000004">
    <property type="protein sequence ID" value="SEL18112.1"/>
    <property type="molecule type" value="Genomic_DNA"/>
</dbReference>
<dbReference type="Pfam" id="PF00072">
    <property type="entry name" value="Response_reg"/>
    <property type="match status" value="1"/>
</dbReference>
<evidence type="ECO:0000256" key="1">
    <source>
        <dbReference type="ARBA" id="ARBA00022553"/>
    </source>
</evidence>
<sequence length="124" mass="13829">MFTQKKILLVDDSPTVLLMERLLLQDEPYALLSASNGMEAVEAAFAQQPDLILMDVVMPGMDGFEVCRILRSDRSTCTTPIILVTTKASLEHVEQGYESGCNDYVTKPFNGNELRAKIENFLGR</sequence>
<dbReference type="InterPro" id="IPR011006">
    <property type="entry name" value="CheY-like_superfamily"/>
</dbReference>